<dbReference type="AlphaFoldDB" id="A0A7H8QM64"/>
<name>A0A7H8QM64_TALRU</name>
<evidence type="ECO:0000256" key="1">
    <source>
        <dbReference type="SAM" id="MobiDB-lite"/>
    </source>
</evidence>
<feature type="region of interest" description="Disordered" evidence="1">
    <location>
        <begin position="78"/>
        <end position="111"/>
    </location>
</feature>
<reference evidence="3" key="1">
    <citation type="submission" date="2020-06" db="EMBL/GenBank/DDBJ databases">
        <title>A chromosome-scale genome assembly of Talaromyces rugulosus W13939.</title>
        <authorList>
            <person name="Wang B."/>
            <person name="Guo L."/>
            <person name="Ye K."/>
            <person name="Wang L."/>
        </authorList>
    </citation>
    <scope>NUCLEOTIDE SEQUENCE [LARGE SCALE GENOMIC DNA]</scope>
    <source>
        <strain evidence="3">W13939</strain>
    </source>
</reference>
<sequence>MGIRTPNQNAEYNWLAHAVGSERSDAVANHLKAGSTAIEAQQSTQVYRTLHPMMSSSSNLVTTMVPSPYGSDSLQSLPAAMSTSSSPMLHTTQSQSLSDMGGHYSPPSPWPRTGPVYQVSSLVEDVYAAPYDSSSSSAYVHPGSSAISYTGGGYRSSSPPSREWEASGSMLQSAVLYSEPDIAPSSSTRQNSSPSSDIPSLFPVVNMLSTGDAPIIGGASSSTNDSELIGSGLPFMASEYFAYPMHRPNSTTTSFRPRSSSTSITSVVPPLKSDLSTSPFYVNDPHGSSSAVTAAAAVPMNPVYDTVEQSNPSEGSLVMSSMSAGLKESPSESGSYEYVNGEQHYGNVEADNSSTSAILGNQQEYDHFKKSNDDPAVTYNDAFEGFLQ</sequence>
<feature type="compositionally biased region" description="Polar residues" evidence="1">
    <location>
        <begin position="78"/>
        <end position="98"/>
    </location>
</feature>
<dbReference type="RefSeq" id="XP_035341198.1">
    <property type="nucleotide sequence ID" value="XM_035485305.1"/>
</dbReference>
<dbReference type="EMBL" id="CP055898">
    <property type="protein sequence ID" value="QKX55019.1"/>
    <property type="molecule type" value="Genomic_DNA"/>
</dbReference>
<keyword evidence="3" id="KW-1185">Reference proteome</keyword>
<gene>
    <name evidence="2" type="ORF">TRUGW13939_02110</name>
</gene>
<accession>A0A7H8QM64</accession>
<organism evidence="2 3">
    <name type="scientific">Talaromyces rugulosus</name>
    <name type="common">Penicillium rugulosum</name>
    <dbReference type="NCBI Taxonomy" id="121627"/>
    <lineage>
        <taxon>Eukaryota</taxon>
        <taxon>Fungi</taxon>
        <taxon>Dikarya</taxon>
        <taxon>Ascomycota</taxon>
        <taxon>Pezizomycotina</taxon>
        <taxon>Eurotiomycetes</taxon>
        <taxon>Eurotiomycetidae</taxon>
        <taxon>Eurotiales</taxon>
        <taxon>Trichocomaceae</taxon>
        <taxon>Talaromyces</taxon>
        <taxon>Talaromyces sect. Islandici</taxon>
    </lineage>
</organism>
<dbReference type="Proteomes" id="UP000509510">
    <property type="component" value="Chromosome I"/>
</dbReference>
<dbReference type="OrthoDB" id="10559552at2759"/>
<evidence type="ECO:0000313" key="3">
    <source>
        <dbReference type="Proteomes" id="UP000509510"/>
    </source>
</evidence>
<dbReference type="KEGG" id="trg:TRUGW13939_02110"/>
<evidence type="ECO:0000313" key="2">
    <source>
        <dbReference type="EMBL" id="QKX55019.1"/>
    </source>
</evidence>
<dbReference type="GeneID" id="55989620"/>
<proteinExistence type="predicted"/>
<protein>
    <submittedName>
        <fullName evidence="2">Uncharacterized protein</fullName>
    </submittedName>
</protein>